<evidence type="ECO:0000313" key="2">
    <source>
        <dbReference type="Proteomes" id="UP001596013"/>
    </source>
</evidence>
<dbReference type="RefSeq" id="WP_377306837.1">
    <property type="nucleotide sequence ID" value="NZ_JBHSMK010000011.1"/>
</dbReference>
<evidence type="ECO:0000313" key="1">
    <source>
        <dbReference type="EMBL" id="MFC5438221.1"/>
    </source>
</evidence>
<proteinExistence type="predicted"/>
<accession>A0ABW0JRC8</accession>
<comment type="caution">
    <text evidence="1">The sequence shown here is derived from an EMBL/GenBank/DDBJ whole genome shotgun (WGS) entry which is preliminary data.</text>
</comment>
<keyword evidence="2" id="KW-1185">Reference proteome</keyword>
<protein>
    <submittedName>
        <fullName evidence="1">Uncharacterized protein</fullName>
    </submittedName>
</protein>
<reference evidence="2" key="1">
    <citation type="journal article" date="2019" name="Int. J. Syst. Evol. Microbiol.">
        <title>The Global Catalogue of Microorganisms (GCM) 10K type strain sequencing project: providing services to taxonomists for standard genome sequencing and annotation.</title>
        <authorList>
            <consortium name="The Broad Institute Genomics Platform"/>
            <consortium name="The Broad Institute Genome Sequencing Center for Infectious Disease"/>
            <person name="Wu L."/>
            <person name="Ma J."/>
        </authorList>
    </citation>
    <scope>NUCLEOTIDE SEQUENCE [LARGE SCALE GENOMIC DNA]</scope>
    <source>
        <strain evidence="2">JCM 17130</strain>
    </source>
</reference>
<dbReference type="Proteomes" id="UP001596013">
    <property type="component" value="Unassembled WGS sequence"/>
</dbReference>
<name>A0ABW0JRC8_9GAMM</name>
<dbReference type="EMBL" id="JBHSMK010000011">
    <property type="protein sequence ID" value="MFC5438221.1"/>
    <property type="molecule type" value="Genomic_DNA"/>
</dbReference>
<organism evidence="1 2">
    <name type="scientific">Rhodanobacter umsongensis</name>
    <dbReference type="NCBI Taxonomy" id="633153"/>
    <lineage>
        <taxon>Bacteria</taxon>
        <taxon>Pseudomonadati</taxon>
        <taxon>Pseudomonadota</taxon>
        <taxon>Gammaproteobacteria</taxon>
        <taxon>Lysobacterales</taxon>
        <taxon>Rhodanobacteraceae</taxon>
        <taxon>Rhodanobacter</taxon>
    </lineage>
</organism>
<sequence length="100" mass="11046">MILQHVDNLLAERVRAMARDRQWSINDVLLHALRHGLGMSAAQQLSETLRDPQALIQPGDHWEAAEQGAFQEALHALVQTHPTQLAPERIRSGDSGPGAE</sequence>
<gene>
    <name evidence="1" type="ORF">ACFPME_16800</name>
</gene>